<dbReference type="AlphaFoldDB" id="A0AB34SRD1"/>
<evidence type="ECO:0000313" key="1">
    <source>
        <dbReference type="EMBL" id="KKW48949.1"/>
    </source>
</evidence>
<gene>
    <name evidence="1" type="ORF">NY98_22675</name>
</gene>
<protein>
    <submittedName>
        <fullName evidence="1">Uncharacterized protein</fullName>
    </submittedName>
</protein>
<evidence type="ECO:0000313" key="2">
    <source>
        <dbReference type="Proteomes" id="UP000030585"/>
    </source>
</evidence>
<name>A0AB34SRD1_XANCI</name>
<organism evidence="1 2">
    <name type="scientific">Xanthomonas citri pv. fuscans</name>
    <dbReference type="NCBI Taxonomy" id="366649"/>
    <lineage>
        <taxon>Bacteria</taxon>
        <taxon>Pseudomonadati</taxon>
        <taxon>Pseudomonadota</taxon>
        <taxon>Gammaproteobacteria</taxon>
        <taxon>Lysobacterales</taxon>
        <taxon>Lysobacteraceae</taxon>
        <taxon>Xanthomonas</taxon>
    </lineage>
</organism>
<comment type="caution">
    <text evidence="1">The sequence shown here is derived from an EMBL/GenBank/DDBJ whole genome shotgun (WGS) entry which is preliminary data.</text>
</comment>
<reference evidence="2" key="1">
    <citation type="submission" date="2015-04" db="EMBL/GenBank/DDBJ databases">
        <title>Genome sequencing of pathogens of bean.</title>
        <authorList>
            <person name="Harrison J."/>
            <person name="Aritua V."/>
            <person name="Sapp M."/>
            <person name="Smith J."/>
            <person name="Studholme D.J."/>
        </authorList>
    </citation>
    <scope>NUCLEOTIDE SEQUENCE [LARGE SCALE GENOMIC DNA]</scope>
    <source>
        <strain evidence="2">NCPPB 1058</strain>
    </source>
</reference>
<dbReference type="EMBL" id="JSEY02000052">
    <property type="protein sequence ID" value="KKW48949.1"/>
    <property type="molecule type" value="Genomic_DNA"/>
</dbReference>
<accession>A0AB34SRD1</accession>
<proteinExistence type="predicted"/>
<dbReference type="Proteomes" id="UP000030585">
    <property type="component" value="Unassembled WGS sequence"/>
</dbReference>
<sequence>MLTQPFTRDDLEAVCCSLTGSGLGGLSLRAGIDASGNQSPGLLSAFASGRQSDIWVHAQADRPAHACDAVIQAPAVTSAFPNQEVEAATVPQRLVAGFGLTDQ</sequence>